<dbReference type="Pfam" id="PF13517">
    <property type="entry name" value="FG-GAP_3"/>
    <property type="match status" value="2"/>
</dbReference>
<evidence type="ECO:0000256" key="1">
    <source>
        <dbReference type="ARBA" id="ARBA00022729"/>
    </source>
</evidence>
<evidence type="ECO:0000313" key="5">
    <source>
        <dbReference type="Proteomes" id="UP000034883"/>
    </source>
</evidence>
<dbReference type="CDD" id="cd12797">
    <property type="entry name" value="M23_peptidase"/>
    <property type="match status" value="1"/>
</dbReference>
<dbReference type="NCBIfam" id="TIGR03901">
    <property type="entry name" value="MYXO-CTERM"/>
    <property type="match status" value="1"/>
</dbReference>
<protein>
    <submittedName>
        <fullName evidence="4">Peptidase, M23/M37 family</fullName>
    </submittedName>
</protein>
<gene>
    <name evidence="4" type="ORF">DB32_007992</name>
</gene>
<keyword evidence="5" id="KW-1185">Reference proteome</keyword>
<dbReference type="SUPFAM" id="SSF69318">
    <property type="entry name" value="Integrin alpha N-terminal domain"/>
    <property type="match status" value="1"/>
</dbReference>
<dbReference type="SUPFAM" id="SSF51261">
    <property type="entry name" value="Duplicated hybrid motif"/>
    <property type="match status" value="1"/>
</dbReference>
<dbReference type="InterPro" id="IPR016047">
    <property type="entry name" value="M23ase_b-sheet_dom"/>
</dbReference>
<dbReference type="InterPro" id="IPR021655">
    <property type="entry name" value="Put_metal-bd"/>
</dbReference>
<dbReference type="PANTHER" id="PTHR46580:SF4">
    <property type="entry name" value="ATP_GTP-BINDING PROTEIN"/>
    <property type="match status" value="1"/>
</dbReference>
<dbReference type="Pfam" id="PF11617">
    <property type="entry name" value="Cu-binding_MopE"/>
    <property type="match status" value="4"/>
</dbReference>
<dbReference type="EMBL" id="CP011125">
    <property type="protein sequence ID" value="AKF10843.1"/>
    <property type="molecule type" value="Genomic_DNA"/>
</dbReference>
<evidence type="ECO:0000313" key="4">
    <source>
        <dbReference type="EMBL" id="AKF10843.1"/>
    </source>
</evidence>
<evidence type="ECO:0000256" key="2">
    <source>
        <dbReference type="SAM" id="MobiDB-lite"/>
    </source>
</evidence>
<dbReference type="PANTHER" id="PTHR46580">
    <property type="entry name" value="SENSOR KINASE-RELATED"/>
    <property type="match status" value="1"/>
</dbReference>
<dbReference type="Pfam" id="PF01551">
    <property type="entry name" value="Peptidase_M23"/>
    <property type="match status" value="1"/>
</dbReference>
<dbReference type="InterPro" id="IPR024038">
    <property type="entry name" value="MYXO-CTERM"/>
</dbReference>
<reference evidence="4 5" key="1">
    <citation type="submission" date="2015-03" db="EMBL/GenBank/DDBJ databases">
        <title>Genome assembly of Sandaracinus amylolyticus DSM 53668.</title>
        <authorList>
            <person name="Sharma G."/>
            <person name="Subramanian S."/>
        </authorList>
    </citation>
    <scope>NUCLEOTIDE SEQUENCE [LARGE SCALE GENOMIC DNA]</scope>
    <source>
        <strain evidence="4 5">DSM 53668</strain>
    </source>
</reference>
<proteinExistence type="predicted"/>
<dbReference type="STRING" id="927083.DB32_007992"/>
<sequence length="726" mass="77137">MEVATEAVRCNPVVTVYPVRGRHNHGYDRNAGNSSLWTCDDAYSNEDFIAGDHIGNDIWAAEGTPVVASSAGRLTLVGFSSYSGNKVTVVDDCGWYHFYCHLQRIAPGIRDGVRVTAGQVIGYVGRTGSASNGVVHLHYSIYPDGDYDRGVDPWRYTHPVERNVCGASCTPGAEVCNGRDDDCDGNSDEDDVCDVALLQEQPHAYAPPSSTDVNADGRADVCARGASGVRCWTARDGGWNEAVLAAPWSDANGWGDVTNYATIRMGDVNADGRADLCGRANDDVWCAVATADGFTAPAVWRPAISDANGWNQARFYTTLRLADVNGDRREDLCARDSQGFGCWLSDGTRFDRRIDGPRWSDASGWGAPRFYGTVRMGDVNGDRRSDVCARSSAGIECWLADGEGFPTRVAGPAWSDESGWGAVQYWSTLRLADVNGDGRADVCARSSTDLRCVLASESGFGETVIVAPLSNGSGWSDRANYATLRVGDVNGDGADDLCARANAQVHCWTWDGDGFVGHAGPAWDEANGWSAAHYYDTIQLADVSGDGLDDICARAAVGWICQPSAGDSFGAVIELGDMGNEQGWTDARYWTTILSSSRTCRAEMEACNGRDDDCDGEVDEHAVDEICNGVDDDCDGEVDESASDEVCNGRDDDCDGEADDGLSCTGVESDGGVGTTPRTDGGTGGGRVRVDGGCAVSSGGVSSGPSASAWWLVAAMIAVAARRRRR</sequence>
<dbReference type="Gene3D" id="2.130.10.130">
    <property type="entry name" value="Integrin alpha, N-terminal"/>
    <property type="match status" value="1"/>
</dbReference>
<feature type="region of interest" description="Disordered" evidence="2">
    <location>
        <begin position="665"/>
        <end position="687"/>
    </location>
</feature>
<dbReference type="Gene3D" id="2.70.70.10">
    <property type="entry name" value="Glucose Permease (Domain IIA)"/>
    <property type="match status" value="1"/>
</dbReference>
<dbReference type="InterPro" id="IPR028994">
    <property type="entry name" value="Integrin_alpha_N"/>
</dbReference>
<evidence type="ECO:0000259" key="3">
    <source>
        <dbReference type="Pfam" id="PF01551"/>
    </source>
</evidence>
<dbReference type="AlphaFoldDB" id="A0A0F6W9F8"/>
<dbReference type="Proteomes" id="UP000034883">
    <property type="component" value="Chromosome"/>
</dbReference>
<dbReference type="KEGG" id="samy:DB32_007992"/>
<name>A0A0F6W9F8_9BACT</name>
<organism evidence="4 5">
    <name type="scientific">Sandaracinus amylolyticus</name>
    <dbReference type="NCBI Taxonomy" id="927083"/>
    <lineage>
        <taxon>Bacteria</taxon>
        <taxon>Pseudomonadati</taxon>
        <taxon>Myxococcota</taxon>
        <taxon>Polyangia</taxon>
        <taxon>Polyangiales</taxon>
        <taxon>Sandaracinaceae</taxon>
        <taxon>Sandaracinus</taxon>
    </lineage>
</organism>
<dbReference type="InterPro" id="IPR013517">
    <property type="entry name" value="FG-GAP"/>
</dbReference>
<feature type="domain" description="M23ase beta-sheet core" evidence="3">
    <location>
        <begin position="53"/>
        <end position="146"/>
    </location>
</feature>
<accession>A0A0F6W9F8</accession>
<keyword evidence="1" id="KW-0732">Signal</keyword>
<dbReference type="InterPro" id="IPR011055">
    <property type="entry name" value="Dup_hybrid_motif"/>
</dbReference>